<reference evidence="3 4" key="1">
    <citation type="submission" date="2018-11" db="EMBL/GenBank/DDBJ databases">
        <title>Genomes From Bacteria Associated with the Canine Oral Cavity: a Test Case for Automated Genome-Based Taxonomic Assignment.</title>
        <authorList>
            <person name="Coil D.A."/>
            <person name="Jospin G."/>
            <person name="Darling A.E."/>
            <person name="Wallis C."/>
            <person name="Davis I.J."/>
            <person name="Harris S."/>
            <person name="Eisen J.A."/>
            <person name="Holcombe L.J."/>
            <person name="O'Flynn C."/>
        </authorList>
    </citation>
    <scope>NUCLEOTIDE SEQUENCE [LARGE SCALE GENOMIC DNA]</scope>
    <source>
        <strain evidence="3 4">OH2822_COT-296</strain>
    </source>
</reference>
<evidence type="ECO:0000256" key="1">
    <source>
        <dbReference type="SAM" id="MobiDB-lite"/>
    </source>
</evidence>
<dbReference type="OrthoDB" id="9842377at2"/>
<dbReference type="Proteomes" id="UP000280935">
    <property type="component" value="Unassembled WGS sequence"/>
</dbReference>
<evidence type="ECO:0000313" key="4">
    <source>
        <dbReference type="Proteomes" id="UP000280935"/>
    </source>
</evidence>
<comment type="caution">
    <text evidence="3">The sequence shown here is derived from an EMBL/GenBank/DDBJ whole genome shotgun (WGS) entry which is preliminary data.</text>
</comment>
<evidence type="ECO:0000256" key="2">
    <source>
        <dbReference type="SAM" id="SignalP"/>
    </source>
</evidence>
<dbReference type="AlphaFoldDB" id="A0A3P1WSJ5"/>
<accession>A0A3P1WSJ5</accession>
<feature type="chain" id="PRO_5018311934" evidence="2">
    <location>
        <begin position="32"/>
        <end position="327"/>
    </location>
</feature>
<protein>
    <submittedName>
        <fullName evidence="3">Uncharacterized protein</fullName>
    </submittedName>
</protein>
<dbReference type="EMBL" id="RQYT01000044">
    <property type="protein sequence ID" value="RRD48320.1"/>
    <property type="molecule type" value="Genomic_DNA"/>
</dbReference>
<proteinExistence type="predicted"/>
<gene>
    <name evidence="3" type="ORF">EII35_13300</name>
</gene>
<feature type="region of interest" description="Disordered" evidence="1">
    <location>
        <begin position="192"/>
        <end position="212"/>
    </location>
</feature>
<organism evidence="3 4">
    <name type="scientific">Arachnia propionica</name>
    <dbReference type="NCBI Taxonomy" id="1750"/>
    <lineage>
        <taxon>Bacteria</taxon>
        <taxon>Bacillati</taxon>
        <taxon>Actinomycetota</taxon>
        <taxon>Actinomycetes</taxon>
        <taxon>Propionibacteriales</taxon>
        <taxon>Propionibacteriaceae</taxon>
        <taxon>Arachnia</taxon>
    </lineage>
</organism>
<name>A0A3P1WSJ5_9ACTN</name>
<sequence length="327" mass="36849">MTPKKKVVLVGAGALTALAMLPVLWNHSASADEPTPPPPSPTASVQAEPSPVVETTAATSEEEDFSTWTMIDCQHRSRYDATKDGAALAEHLRSLGYEAEYEEKEGTEYFTLNASGVDVEIAIDEFSWEREPWPQARVEKCNALVEEFAAALRERDFEVEIRTNRYGVKYADPQGDPIEVRRVAFELWYGPQLDEPREGGEPEYLPPPDPEAEKAENEALAEYLRSLGHEVKVIQLGDHYSIDADLKNVDISLAIEDFEWEKNGWTPELVEEHNRYEEAVAAHLRERGFACEVKSNQHGLKLADYDMNDEAVMEAVDEFSEAYLRDN</sequence>
<feature type="region of interest" description="Disordered" evidence="1">
    <location>
        <begin position="28"/>
        <end position="64"/>
    </location>
</feature>
<keyword evidence="2" id="KW-0732">Signal</keyword>
<feature type="signal peptide" evidence="2">
    <location>
        <begin position="1"/>
        <end position="31"/>
    </location>
</feature>
<dbReference type="RefSeq" id="WP_125228952.1">
    <property type="nucleotide sequence ID" value="NZ_RQYT01000044.1"/>
</dbReference>
<evidence type="ECO:0000313" key="3">
    <source>
        <dbReference type="EMBL" id="RRD48320.1"/>
    </source>
</evidence>